<feature type="non-terminal residue" evidence="1">
    <location>
        <position position="1"/>
    </location>
</feature>
<gene>
    <name evidence="1" type="ORF">GOP47_0012896</name>
</gene>
<dbReference type="Proteomes" id="UP000886520">
    <property type="component" value="Chromosome 12"/>
</dbReference>
<dbReference type="EMBL" id="JABFUD020000012">
    <property type="protein sequence ID" value="KAI5072790.1"/>
    <property type="molecule type" value="Genomic_DNA"/>
</dbReference>
<dbReference type="AlphaFoldDB" id="A0A9D4ZGY1"/>
<evidence type="ECO:0000313" key="2">
    <source>
        <dbReference type="Proteomes" id="UP000886520"/>
    </source>
</evidence>
<organism evidence="1 2">
    <name type="scientific">Adiantum capillus-veneris</name>
    <name type="common">Maidenhair fern</name>
    <dbReference type="NCBI Taxonomy" id="13818"/>
    <lineage>
        <taxon>Eukaryota</taxon>
        <taxon>Viridiplantae</taxon>
        <taxon>Streptophyta</taxon>
        <taxon>Embryophyta</taxon>
        <taxon>Tracheophyta</taxon>
        <taxon>Polypodiopsida</taxon>
        <taxon>Polypodiidae</taxon>
        <taxon>Polypodiales</taxon>
        <taxon>Pteridineae</taxon>
        <taxon>Pteridaceae</taxon>
        <taxon>Vittarioideae</taxon>
        <taxon>Adiantum</taxon>
    </lineage>
</organism>
<accession>A0A9D4ZGY1</accession>
<comment type="caution">
    <text evidence="1">The sequence shown here is derived from an EMBL/GenBank/DDBJ whole genome shotgun (WGS) entry which is preliminary data.</text>
</comment>
<evidence type="ECO:0000313" key="1">
    <source>
        <dbReference type="EMBL" id="KAI5072790.1"/>
    </source>
</evidence>
<reference evidence="1" key="1">
    <citation type="submission" date="2021-01" db="EMBL/GenBank/DDBJ databases">
        <title>Adiantum capillus-veneris genome.</title>
        <authorList>
            <person name="Fang Y."/>
            <person name="Liao Q."/>
        </authorList>
    </citation>
    <scope>NUCLEOTIDE SEQUENCE</scope>
    <source>
        <strain evidence="1">H3</strain>
        <tissue evidence="1">Leaf</tissue>
    </source>
</reference>
<sequence>MVALQPNLQSLTGKIRILSLTSTLSLAWEISIEVLLSQLHPFHVLLLLHQHKPILKKFVDGHGWLRECRGSLPRVHQLLAHLLHTGLSNPLSDLIIIHAGSQSTKEVCRQGPEGRTII</sequence>
<protein>
    <submittedName>
        <fullName evidence="1">Uncharacterized protein</fullName>
    </submittedName>
</protein>
<name>A0A9D4ZGY1_ADICA</name>
<keyword evidence="2" id="KW-1185">Reference proteome</keyword>
<proteinExistence type="predicted"/>